<name>A0A1Y6AXV6_9BACI</name>
<protein>
    <recommendedName>
        <fullName evidence="1">DUF402 domain-containing protein</fullName>
    </recommendedName>
</protein>
<dbReference type="Gene3D" id="2.40.380.10">
    <property type="entry name" value="FomD-like"/>
    <property type="match status" value="1"/>
</dbReference>
<dbReference type="PANTHER" id="PTHR41271">
    <property type="entry name" value="DUF402 DOMAIN-CONTAINING PROTEIN"/>
    <property type="match status" value="1"/>
</dbReference>
<evidence type="ECO:0000313" key="2">
    <source>
        <dbReference type="EMBL" id="SME49441.1"/>
    </source>
</evidence>
<evidence type="ECO:0000259" key="1">
    <source>
        <dbReference type="Pfam" id="PF04167"/>
    </source>
</evidence>
<dbReference type="PANTHER" id="PTHR41271:SF1">
    <property type="entry name" value="DUF402 DOMAIN-CONTAINING PROTEIN"/>
    <property type="match status" value="1"/>
</dbReference>
<sequence>MKELQLKGNLKMSCLHTTGIEIIERKIRYDATTVDHACLLIETQQDKIVLYHEVQYSFTMTANDTKLTIQKGSYTVAYYWGNRPYNLYVWRDRDGSYLGSYYNIVKNTCITDEEVTFEDLILDIMVLPSGEFFILDEDELPEPLEQFEDGYVEKALHTVKNTIQESLPNIISETATIFKNK</sequence>
<dbReference type="AlphaFoldDB" id="A0A1Y6AXV6"/>
<dbReference type="InterPro" id="IPR007295">
    <property type="entry name" value="DUF402"/>
</dbReference>
<proteinExistence type="predicted"/>
<dbReference type="EMBL" id="FWZD01000074">
    <property type="protein sequence ID" value="SME49441.1"/>
    <property type="molecule type" value="Genomic_DNA"/>
</dbReference>
<reference evidence="3" key="1">
    <citation type="submission" date="2017-04" db="EMBL/GenBank/DDBJ databases">
        <authorList>
            <person name="Criscuolo A."/>
        </authorList>
    </citation>
    <scope>NUCLEOTIDE SEQUENCE [LARGE SCALE GENOMIC DNA]</scope>
</reference>
<gene>
    <name evidence="2" type="ORF">BACERE00185_05360</name>
</gene>
<organism evidence="2 3">
    <name type="scientific">Bacillus mobilis</name>
    <dbReference type="NCBI Taxonomy" id="2026190"/>
    <lineage>
        <taxon>Bacteria</taxon>
        <taxon>Bacillati</taxon>
        <taxon>Bacillota</taxon>
        <taxon>Bacilli</taxon>
        <taxon>Bacillales</taxon>
        <taxon>Bacillaceae</taxon>
        <taxon>Bacillus</taxon>
        <taxon>Bacillus cereus group</taxon>
    </lineage>
</organism>
<dbReference type="Pfam" id="PF04167">
    <property type="entry name" value="DUF402"/>
    <property type="match status" value="1"/>
</dbReference>
<dbReference type="Proteomes" id="UP000194439">
    <property type="component" value="Unassembled WGS sequence"/>
</dbReference>
<accession>A0A1Y6AXV6</accession>
<evidence type="ECO:0000313" key="3">
    <source>
        <dbReference type="Proteomes" id="UP000194439"/>
    </source>
</evidence>
<dbReference type="SUPFAM" id="SSF159234">
    <property type="entry name" value="FomD-like"/>
    <property type="match status" value="1"/>
</dbReference>
<feature type="domain" description="DUF402" evidence="1">
    <location>
        <begin position="65"/>
        <end position="161"/>
    </location>
</feature>
<dbReference type="InterPro" id="IPR035930">
    <property type="entry name" value="FomD-like_sf"/>
</dbReference>